<evidence type="ECO:0000313" key="2">
    <source>
        <dbReference type="EMBL" id="KDO32030.1"/>
    </source>
</evidence>
<dbReference type="EMBL" id="KK583196">
    <property type="protein sequence ID" value="KDO32030.1"/>
    <property type="molecule type" value="Genomic_DNA"/>
</dbReference>
<gene>
    <name evidence="2" type="ORF">SPRG_19477</name>
</gene>
<feature type="region of interest" description="Disordered" evidence="1">
    <location>
        <begin position="848"/>
        <end position="911"/>
    </location>
</feature>
<dbReference type="AlphaFoldDB" id="A0A067CS02"/>
<feature type="region of interest" description="Disordered" evidence="1">
    <location>
        <begin position="236"/>
        <end position="256"/>
    </location>
</feature>
<feature type="region of interest" description="Disordered" evidence="1">
    <location>
        <begin position="73"/>
        <end position="111"/>
    </location>
</feature>
<feature type="compositionally biased region" description="Basic and acidic residues" evidence="1">
    <location>
        <begin position="848"/>
        <end position="859"/>
    </location>
</feature>
<evidence type="ECO:0008006" key="4">
    <source>
        <dbReference type="Google" id="ProtNLM"/>
    </source>
</evidence>
<dbReference type="Proteomes" id="UP000030745">
    <property type="component" value="Unassembled WGS sequence"/>
</dbReference>
<dbReference type="OMA" id="RANVYGC"/>
<accession>A0A067CS02</accession>
<dbReference type="VEuPathDB" id="FungiDB:SPRG_19477"/>
<reference evidence="2 3" key="1">
    <citation type="journal article" date="2013" name="PLoS Genet.">
        <title>Distinctive expansion of potential virulence genes in the genome of the oomycete fish pathogen Saprolegnia parasitica.</title>
        <authorList>
            <person name="Jiang R.H."/>
            <person name="de Bruijn I."/>
            <person name="Haas B.J."/>
            <person name="Belmonte R."/>
            <person name="Lobach L."/>
            <person name="Christie J."/>
            <person name="van den Ackerveken G."/>
            <person name="Bottin A."/>
            <person name="Bulone V."/>
            <person name="Diaz-Moreno S.M."/>
            <person name="Dumas B."/>
            <person name="Fan L."/>
            <person name="Gaulin E."/>
            <person name="Govers F."/>
            <person name="Grenville-Briggs L.J."/>
            <person name="Horner N.R."/>
            <person name="Levin J.Z."/>
            <person name="Mammella M."/>
            <person name="Meijer H.J."/>
            <person name="Morris P."/>
            <person name="Nusbaum C."/>
            <person name="Oome S."/>
            <person name="Phillips A.J."/>
            <person name="van Rooyen D."/>
            <person name="Rzeszutek E."/>
            <person name="Saraiva M."/>
            <person name="Secombes C.J."/>
            <person name="Seidl M.F."/>
            <person name="Snel B."/>
            <person name="Stassen J.H."/>
            <person name="Sykes S."/>
            <person name="Tripathy S."/>
            <person name="van den Berg H."/>
            <person name="Vega-Arreguin J.C."/>
            <person name="Wawra S."/>
            <person name="Young S.K."/>
            <person name="Zeng Q."/>
            <person name="Dieguez-Uribeondo J."/>
            <person name="Russ C."/>
            <person name="Tyler B.M."/>
            <person name="van West P."/>
        </authorList>
    </citation>
    <scope>NUCLEOTIDE SEQUENCE [LARGE SCALE GENOMIC DNA]</scope>
    <source>
        <strain evidence="2 3">CBS 223.65</strain>
    </source>
</reference>
<dbReference type="RefSeq" id="XP_012197405.1">
    <property type="nucleotide sequence ID" value="XM_012342015.1"/>
</dbReference>
<feature type="compositionally biased region" description="Polar residues" evidence="1">
    <location>
        <begin position="85"/>
        <end position="95"/>
    </location>
</feature>
<dbReference type="GeneID" id="24140837"/>
<keyword evidence="3" id="KW-1185">Reference proteome</keyword>
<dbReference type="Gene3D" id="2.30.30.140">
    <property type="match status" value="1"/>
</dbReference>
<feature type="compositionally biased region" description="Basic and acidic residues" evidence="1">
    <location>
        <begin position="869"/>
        <end position="881"/>
    </location>
</feature>
<organism evidence="2 3">
    <name type="scientific">Saprolegnia parasitica (strain CBS 223.65)</name>
    <dbReference type="NCBI Taxonomy" id="695850"/>
    <lineage>
        <taxon>Eukaryota</taxon>
        <taxon>Sar</taxon>
        <taxon>Stramenopiles</taxon>
        <taxon>Oomycota</taxon>
        <taxon>Saprolegniomycetes</taxon>
        <taxon>Saprolegniales</taxon>
        <taxon>Saprolegniaceae</taxon>
        <taxon>Saprolegnia</taxon>
    </lineage>
</organism>
<dbReference type="KEGG" id="spar:SPRG_19477"/>
<evidence type="ECO:0000256" key="1">
    <source>
        <dbReference type="SAM" id="MobiDB-lite"/>
    </source>
</evidence>
<protein>
    <recommendedName>
        <fullName evidence="4">EF-hand domain-containing protein</fullName>
    </recommendedName>
</protein>
<sequence length="1146" mass="127937">MEVGARVRVYWPSEDAWFEGDITAIDEDGRIHVLFDDGDDGEYDSSDQIELLAPCDDDDECTLDDARDLASSELAAESEDDAASNENQSRPSSSLLCDDDPPAIETDLPDGSPAAAIAMFSATSDHDTSGLDDPTPSLAASEAYSLLEDEACPVAATADALTTRRSPVPHQLQWWRVRFTKDGCTETGVVVDVSLPLLHVDRDLARGSRVYLHVELDTIEYMERTSVFAFETSPAPLAPTRRSESPPLLSRDPLDGLDMTTPDVRQKLLQYARLIEHCVSAKEAWQTKIATHVSEHQRLATCFQDLQSPDRGVRLAAARFLCALAHESRRTQSLLLQFNGLTVLCLRIFSIPSHFQRHYEAQCRLNRTSPTQDGFLHYLTTYVRDRMQPLLARLHACYDAPKKRLPMVWFSTQTPSSDENDDVTGGLGDDVSNVPDPDTHLIGFVLGYDPECVPPTSLVKSEVDAMAKLFVVAPPNAVAVLQEAQTLLGTLSPPANRFALRDKLAASPLVQHLVEEMDMGVMGVIAALDDVQSVQWRDLFSYMSMRLHLDALLALFDAAWVTELVGVFRSLVPDLDRIALLRPTTWVWNVELMNAIERHSVFASDFRICGALEKLQGVALRPLRFLSFLTALRQCLVPSPTFQPRKSLKKPKVHRVTSKLTSQSTDERIASAIARAKAAVSSLEATQSYRVHPRAAYRRHVSNVDTIQTYVTQQAHALESELADFMQRDPRPPSAVSSSPTPCVDPNAILQPNVDAVLSARGQDLDTIASALHVEKMARAEAKRRTVQRNKVKLQREQTKVAAAMAAKEAKAQALRDAIDARKRTQQQQAHRRHALRHARVLAQLRRQEASMDNNENRQPKRPASARPQRSEPHRPREPTRPRSPPPRPSSPTRTPRRPRCQSARLTRDRSTAFGNIMSDLQSAELAAKKEHAKKLWHAMHMDDTAVGKVPPPAQPATDAQKAPRFTRMSFLAPTRAGSASPLELPLANQATCKKLASELLPPEVRPPEINDDTTPSYVVLAKYKRTLSDTQRELYKARFKTSTSKLNHRLSCAVQEQYVHMTRRKEAWDAFSAQSRLYSDDPNLLKRTELGHVICSVGLQVAPTHVEAICRRLDTKLTGFIAWHDFYEWFQGQDDQRATSRSLCT</sequence>
<name>A0A067CS02_SAPPC</name>
<evidence type="ECO:0000313" key="3">
    <source>
        <dbReference type="Proteomes" id="UP000030745"/>
    </source>
</evidence>
<dbReference type="CDD" id="cd20404">
    <property type="entry name" value="Tudor_Agenet_AtEML-like"/>
    <property type="match status" value="1"/>
</dbReference>
<dbReference type="OrthoDB" id="77492at2759"/>
<dbReference type="SUPFAM" id="SSF63748">
    <property type="entry name" value="Tudor/PWWP/MBT"/>
    <property type="match status" value="1"/>
</dbReference>
<proteinExistence type="predicted"/>